<dbReference type="NCBIfam" id="TIGR01318">
    <property type="entry name" value="gltD_gamma_fam"/>
    <property type="match status" value="1"/>
</dbReference>
<dbReference type="GO" id="GO:0046872">
    <property type="term" value="F:metal ion binding"/>
    <property type="evidence" value="ECO:0007669"/>
    <property type="project" value="UniProtKB-KW"/>
</dbReference>
<gene>
    <name evidence="11" type="ORF">EV659_103342</name>
</gene>
<keyword evidence="12" id="KW-1185">Reference proteome</keyword>
<feature type="domain" description="FAD/NAD(P)-binding" evidence="9">
    <location>
        <begin position="149"/>
        <end position="456"/>
    </location>
</feature>
<organism evidence="11 12">
    <name type="scientific">Rhodothalassium salexigens DSM 2132</name>
    <dbReference type="NCBI Taxonomy" id="1188247"/>
    <lineage>
        <taxon>Bacteria</taxon>
        <taxon>Pseudomonadati</taxon>
        <taxon>Pseudomonadota</taxon>
        <taxon>Alphaproteobacteria</taxon>
        <taxon>Rhodothalassiales</taxon>
        <taxon>Rhodothalassiaceae</taxon>
        <taxon>Rhodothalassium</taxon>
    </lineage>
</organism>
<evidence type="ECO:0000259" key="10">
    <source>
        <dbReference type="Pfam" id="PF14691"/>
    </source>
</evidence>
<keyword evidence="6" id="KW-0408">Iron</keyword>
<evidence type="ECO:0000256" key="1">
    <source>
        <dbReference type="ARBA" id="ARBA00001966"/>
    </source>
</evidence>
<dbReference type="PANTHER" id="PTHR42783">
    <property type="entry name" value="GLUTAMATE SYNTHASE [NADPH] SMALL CHAIN"/>
    <property type="match status" value="1"/>
</dbReference>
<evidence type="ECO:0000313" key="12">
    <source>
        <dbReference type="Proteomes" id="UP000295399"/>
    </source>
</evidence>
<dbReference type="Gene3D" id="3.40.50.720">
    <property type="entry name" value="NAD(P)-binding Rossmann-like Domain"/>
    <property type="match status" value="1"/>
</dbReference>
<reference evidence="11 12" key="1">
    <citation type="submission" date="2019-03" db="EMBL/GenBank/DDBJ databases">
        <title>Genomic Encyclopedia of Type Strains, Phase IV (KMG-IV): sequencing the most valuable type-strain genomes for metagenomic binning, comparative biology and taxonomic classification.</title>
        <authorList>
            <person name="Goeker M."/>
        </authorList>
    </citation>
    <scope>NUCLEOTIDE SEQUENCE [LARGE SCALE GENOMIC DNA]</scope>
    <source>
        <strain evidence="11 12">DSM 2132</strain>
    </source>
</reference>
<dbReference type="Pfam" id="PF14691">
    <property type="entry name" value="Fer4_20"/>
    <property type="match status" value="1"/>
</dbReference>
<dbReference type="SUPFAM" id="SSF46548">
    <property type="entry name" value="alpha-helical ferredoxin"/>
    <property type="match status" value="1"/>
</dbReference>
<dbReference type="SUPFAM" id="SSF51971">
    <property type="entry name" value="Nucleotide-binding domain"/>
    <property type="match status" value="1"/>
</dbReference>
<keyword evidence="4" id="KW-0521">NADP</keyword>
<dbReference type="InterPro" id="IPR006006">
    <property type="entry name" value="GltD-like"/>
</dbReference>
<evidence type="ECO:0000259" key="9">
    <source>
        <dbReference type="Pfam" id="PF07992"/>
    </source>
</evidence>
<dbReference type="InterPro" id="IPR023753">
    <property type="entry name" value="FAD/NAD-binding_dom"/>
</dbReference>
<dbReference type="AlphaFoldDB" id="A0A4R2PQG5"/>
<dbReference type="Pfam" id="PF07992">
    <property type="entry name" value="Pyr_redox_2"/>
    <property type="match status" value="1"/>
</dbReference>
<evidence type="ECO:0000256" key="3">
    <source>
        <dbReference type="ARBA" id="ARBA00022723"/>
    </source>
</evidence>
<comment type="caution">
    <text evidence="11">The sequence shown here is derived from an EMBL/GenBank/DDBJ whole genome shotgun (WGS) entry which is preliminary data.</text>
</comment>
<dbReference type="InterPro" id="IPR036188">
    <property type="entry name" value="FAD/NAD-bd_sf"/>
</dbReference>
<keyword evidence="3" id="KW-0479">Metal-binding</keyword>
<dbReference type="PANTHER" id="PTHR42783:SF3">
    <property type="entry name" value="GLUTAMATE SYNTHASE [NADPH] SMALL CHAIN-RELATED"/>
    <property type="match status" value="1"/>
</dbReference>
<keyword evidence="5" id="KW-0560">Oxidoreductase</keyword>
<name>A0A4R2PQG5_RHOSA</name>
<feature type="domain" description="Dihydroprymidine dehydrogenase" evidence="10">
    <location>
        <begin position="24"/>
        <end position="134"/>
    </location>
</feature>
<keyword evidence="7" id="KW-0411">Iron-sulfur</keyword>
<dbReference type="Gene3D" id="1.10.1060.10">
    <property type="entry name" value="Alpha-helical ferredoxin"/>
    <property type="match status" value="1"/>
</dbReference>
<dbReference type="InterPro" id="IPR028261">
    <property type="entry name" value="DPD_II"/>
</dbReference>
<dbReference type="InParanoid" id="A0A4R2PQG5"/>
<dbReference type="PRINTS" id="PR00419">
    <property type="entry name" value="ADXRDTASE"/>
</dbReference>
<dbReference type="FunFam" id="3.50.50.60:FF:000041">
    <property type="entry name" value="Glutamate synthase, small subunit"/>
    <property type="match status" value="1"/>
</dbReference>
<keyword evidence="2" id="KW-0004">4Fe-4S</keyword>
<dbReference type="Proteomes" id="UP000295399">
    <property type="component" value="Unassembled WGS sequence"/>
</dbReference>
<comment type="cofactor">
    <cofactor evidence="1">
        <name>[4Fe-4S] cluster</name>
        <dbReference type="ChEBI" id="CHEBI:49883"/>
    </cofactor>
</comment>
<dbReference type="GO" id="GO:0016491">
    <property type="term" value="F:oxidoreductase activity"/>
    <property type="evidence" value="ECO:0007669"/>
    <property type="project" value="UniProtKB-KW"/>
</dbReference>
<protein>
    <submittedName>
        <fullName evidence="11">Glutamate synthase (NADPH/NADH) small chain</fullName>
    </submittedName>
</protein>
<evidence type="ECO:0000313" key="11">
    <source>
        <dbReference type="EMBL" id="TCP36451.1"/>
    </source>
</evidence>
<evidence type="ECO:0000256" key="4">
    <source>
        <dbReference type="ARBA" id="ARBA00022857"/>
    </source>
</evidence>
<evidence type="ECO:0000256" key="6">
    <source>
        <dbReference type="ARBA" id="ARBA00023004"/>
    </source>
</evidence>
<dbReference type="RefSeq" id="WP_132707984.1">
    <property type="nucleotide sequence ID" value="NZ_JACIGF010000003.1"/>
</dbReference>
<dbReference type="OrthoDB" id="9803192at2"/>
<feature type="region of interest" description="Disordered" evidence="8">
    <location>
        <begin position="1"/>
        <end position="20"/>
    </location>
</feature>
<dbReference type="GO" id="GO:0051539">
    <property type="term" value="F:4 iron, 4 sulfur cluster binding"/>
    <property type="evidence" value="ECO:0007669"/>
    <property type="project" value="UniProtKB-KW"/>
</dbReference>
<evidence type="ECO:0000256" key="7">
    <source>
        <dbReference type="ARBA" id="ARBA00023014"/>
    </source>
</evidence>
<dbReference type="InterPro" id="IPR009051">
    <property type="entry name" value="Helical_ferredxn"/>
</dbReference>
<evidence type="ECO:0000256" key="8">
    <source>
        <dbReference type="SAM" id="MobiDB-lite"/>
    </source>
</evidence>
<proteinExistence type="predicted"/>
<accession>A0A4R2PQG5</accession>
<evidence type="ECO:0000256" key="5">
    <source>
        <dbReference type="ARBA" id="ARBA00023002"/>
    </source>
</evidence>
<dbReference type="Gene3D" id="3.50.50.60">
    <property type="entry name" value="FAD/NAD(P)-binding domain"/>
    <property type="match status" value="1"/>
</dbReference>
<dbReference type="EMBL" id="SLXO01000003">
    <property type="protein sequence ID" value="TCP36451.1"/>
    <property type="molecule type" value="Genomic_DNA"/>
</dbReference>
<sequence length="483" mass="52931">MNGKMLKFTDTPQAMPDKRPADTRAQDFAEIYTPFVQERAEEQAGRCSQCGIPFCQVHCPLHNNIPDWLKLVAEDRMEEAYEVASATNNMPEVCGRICPQDRLCEGNCVIEKEFDAVTIGAVEKHILDHAWEQGWVKPFTPPVERRQSVGIIGAGPGGLAAAEELRKRGYQVTVYDRYDRAGGLLIYGIPNFKLDKEIVARRHQRLVDSNIAFRLNTEVGRDVTMAELRQTHDAVLIATGAYKARDLKVPGVGLDNVIPAMEFLTCSNRRGLGERVADFDSGRLDARNKRVVVIGGGDTAMDCVRTAIRQDAASVTCLYRRDRANMPGSQQEVKNAEEEGVAFHWLSAPEAILGDHTVTGVRAYRMRLGARDATGRQAPEPVPDSTETIPADMVILALGYDAEDLPVLFGEPALDVNRWGTVKVDHASMMTSLDGVFAAGDIVRGASLVVWAIRDGRDAAAAMHKWLSAKAGAHPRSAAIAAE</sequence>
<evidence type="ECO:0000256" key="2">
    <source>
        <dbReference type="ARBA" id="ARBA00022485"/>
    </source>
</evidence>
<dbReference type="FunCoup" id="A0A4R2PQG5">
    <property type="interactions" value="493"/>
</dbReference>